<sequence length="118" mass="12867">MPSISAALRDLLGATDLTVEDALTRHVADDYRQSTDGTWIDRAAFAAQLTQLRGFVEHIDIEVKGELTQGASYAERHVITVTGRDGSTGSQEVYLFGEIAADGRFAWLEELTRALPTA</sequence>
<evidence type="ECO:0000313" key="2">
    <source>
        <dbReference type="Proteomes" id="UP000275069"/>
    </source>
</evidence>
<organism evidence="1 2">
    <name type="scientific">Gryllotalpicola protaetiae</name>
    <dbReference type="NCBI Taxonomy" id="2419771"/>
    <lineage>
        <taxon>Bacteria</taxon>
        <taxon>Bacillati</taxon>
        <taxon>Actinomycetota</taxon>
        <taxon>Actinomycetes</taxon>
        <taxon>Micrococcales</taxon>
        <taxon>Microbacteriaceae</taxon>
        <taxon>Gryllotalpicola</taxon>
    </lineage>
</organism>
<dbReference type="KEGG" id="gry:D7I44_06230"/>
<dbReference type="AlphaFoldDB" id="A0A387BGM3"/>
<reference evidence="1 2" key="1">
    <citation type="submission" date="2018-09" db="EMBL/GenBank/DDBJ databases">
        <title>Genome sequencing of strain 2DFW10M-5.</title>
        <authorList>
            <person name="Heo J."/>
            <person name="Kim S.-J."/>
            <person name="Kwon S.-W."/>
        </authorList>
    </citation>
    <scope>NUCLEOTIDE SEQUENCE [LARGE SCALE GENOMIC DNA]</scope>
    <source>
        <strain evidence="1 2">2DFW10M-5</strain>
    </source>
</reference>
<name>A0A387BGM3_9MICO</name>
<protein>
    <submittedName>
        <fullName evidence="1">Nuclear transport factor 2 family protein</fullName>
    </submittedName>
</protein>
<dbReference type="EMBL" id="CP032624">
    <property type="protein sequence ID" value="AYG03165.1"/>
    <property type="molecule type" value="Genomic_DNA"/>
</dbReference>
<gene>
    <name evidence="1" type="ORF">D7I44_06230</name>
</gene>
<dbReference type="SUPFAM" id="SSF54427">
    <property type="entry name" value="NTF2-like"/>
    <property type="match status" value="1"/>
</dbReference>
<accession>A0A387BGM3</accession>
<dbReference type="OrthoDB" id="1256785at2"/>
<dbReference type="InterPro" id="IPR032710">
    <property type="entry name" value="NTF2-like_dom_sf"/>
</dbReference>
<dbReference type="Proteomes" id="UP000275069">
    <property type="component" value="Chromosome"/>
</dbReference>
<proteinExistence type="predicted"/>
<dbReference type="RefSeq" id="WP_120788697.1">
    <property type="nucleotide sequence ID" value="NZ_CP032624.1"/>
</dbReference>
<keyword evidence="2" id="KW-1185">Reference proteome</keyword>
<evidence type="ECO:0000313" key="1">
    <source>
        <dbReference type="EMBL" id="AYG03165.1"/>
    </source>
</evidence>